<organism evidence="7 8">
    <name type="scientific">Microbacterium oxydans</name>
    <dbReference type="NCBI Taxonomy" id="82380"/>
    <lineage>
        <taxon>Bacteria</taxon>
        <taxon>Bacillati</taxon>
        <taxon>Actinomycetota</taxon>
        <taxon>Actinomycetes</taxon>
        <taxon>Micrococcales</taxon>
        <taxon>Microbacteriaceae</taxon>
        <taxon>Microbacterium</taxon>
    </lineage>
</organism>
<evidence type="ECO:0000256" key="3">
    <source>
        <dbReference type="ARBA" id="ARBA00022643"/>
    </source>
</evidence>
<evidence type="ECO:0000313" key="8">
    <source>
        <dbReference type="Proteomes" id="UP000033640"/>
    </source>
</evidence>
<dbReference type="Gene3D" id="3.20.20.70">
    <property type="entry name" value="Aldolase class I"/>
    <property type="match status" value="1"/>
</dbReference>
<evidence type="ECO:0000259" key="6">
    <source>
        <dbReference type="Pfam" id="PF00724"/>
    </source>
</evidence>
<dbReference type="Proteomes" id="UP000033640">
    <property type="component" value="Unassembled WGS sequence"/>
</dbReference>
<dbReference type="InterPro" id="IPR013785">
    <property type="entry name" value="Aldolase_TIM"/>
</dbReference>
<keyword evidence="3" id="KW-0288">FMN</keyword>
<dbReference type="Pfam" id="PF00724">
    <property type="entry name" value="Oxidored_FMN"/>
    <property type="match status" value="1"/>
</dbReference>
<evidence type="ECO:0000313" key="7">
    <source>
        <dbReference type="EMBL" id="KJL28354.1"/>
    </source>
</evidence>
<name>A0A0F0L6N5_9MICO</name>
<accession>A0A0F0L6N5</accession>
<feature type="domain" description="NADH:flavin oxidoreductase/NADH oxidase N-terminal" evidence="6">
    <location>
        <begin position="4"/>
        <end position="339"/>
    </location>
</feature>
<sequence length="355" mass="37886">MSILFSPLTIRSLTLRNRLWVSPMCMYSAEDGVVQEWHHTHLTQFASGGAGLIIAEATAVVPEGRISPRDAGIWTDEQRDAWAPIVEAIHDRGAAAGIQLAHAGRKASTWWPWADEQGSVPAAQGGWTTVAPSAIAFQGFAEPEALDTAGIDALVTAFADAAKRAVDAGFDVLELHGAHGYLLHEFLSPLSNRRDDDYGGSLGNRARLLLRVIDAVREAAGATVPLFVRISATDHAEGGFTPDEAAQVGGWATEHGADLIDVSSGGLVAHQQISVFPGYQVPLAESVRQGGRIPVSAVGLITAAEQAEQVLVDGAADAIFAGREWLRDPHFALRAAHELGADVAWPPQYDRAHWR</sequence>
<dbReference type="EMBL" id="JYIW01000026">
    <property type="protein sequence ID" value="KJL28354.1"/>
    <property type="molecule type" value="Genomic_DNA"/>
</dbReference>
<dbReference type="GO" id="GO:0050661">
    <property type="term" value="F:NADP binding"/>
    <property type="evidence" value="ECO:0007669"/>
    <property type="project" value="InterPro"/>
</dbReference>
<proteinExistence type="predicted"/>
<dbReference type="PANTHER" id="PTHR43303:SF4">
    <property type="entry name" value="NADPH DEHYDROGENASE C23G7.10C-RELATED"/>
    <property type="match status" value="1"/>
</dbReference>
<keyword evidence="2" id="KW-0285">Flavoprotein</keyword>
<dbReference type="GO" id="GO:0010181">
    <property type="term" value="F:FMN binding"/>
    <property type="evidence" value="ECO:0007669"/>
    <property type="project" value="InterPro"/>
</dbReference>
<dbReference type="OrthoDB" id="3169239at2"/>
<comment type="caution">
    <text evidence="7">The sequence shown here is derived from an EMBL/GenBank/DDBJ whole genome shotgun (WGS) entry which is preliminary data.</text>
</comment>
<dbReference type="GO" id="GO:0003959">
    <property type="term" value="F:NADPH dehydrogenase activity"/>
    <property type="evidence" value="ECO:0007669"/>
    <property type="project" value="UniProtKB-EC"/>
</dbReference>
<dbReference type="CDD" id="cd02932">
    <property type="entry name" value="OYE_YqiM_FMN"/>
    <property type="match status" value="1"/>
</dbReference>
<reference evidence="7 8" key="1">
    <citation type="submission" date="2015-02" db="EMBL/GenBank/DDBJ databases">
        <title>Draft genome sequences of ten Microbacterium spp. with emphasis on heavy metal contaminated environments.</title>
        <authorList>
            <person name="Corretto E."/>
        </authorList>
    </citation>
    <scope>NUCLEOTIDE SEQUENCE [LARGE SCALE GENOMIC DNA]</scope>
    <source>
        <strain evidence="7 8">BEL4b</strain>
    </source>
</reference>
<comment type="cofactor">
    <cofactor evidence="1">
        <name>FMN</name>
        <dbReference type="ChEBI" id="CHEBI:58210"/>
    </cofactor>
</comment>
<dbReference type="AlphaFoldDB" id="A0A0F0L6N5"/>
<evidence type="ECO:0000256" key="2">
    <source>
        <dbReference type="ARBA" id="ARBA00022630"/>
    </source>
</evidence>
<gene>
    <name evidence="7" type="primary">namA</name>
    <name evidence="7" type="ORF">RS83_03425</name>
</gene>
<dbReference type="InterPro" id="IPR001155">
    <property type="entry name" value="OxRdtase_FMN_N"/>
</dbReference>
<keyword evidence="5 7" id="KW-0560">Oxidoreductase</keyword>
<evidence type="ECO:0000256" key="5">
    <source>
        <dbReference type="ARBA" id="ARBA00023002"/>
    </source>
</evidence>
<dbReference type="PATRIC" id="fig|82380.11.peg.3456"/>
<evidence type="ECO:0000256" key="1">
    <source>
        <dbReference type="ARBA" id="ARBA00001917"/>
    </source>
</evidence>
<dbReference type="EC" id="1.6.99.1" evidence="7"/>
<dbReference type="SUPFAM" id="SSF51395">
    <property type="entry name" value="FMN-linked oxidoreductases"/>
    <property type="match status" value="1"/>
</dbReference>
<dbReference type="InterPro" id="IPR044152">
    <property type="entry name" value="YqjM-like"/>
</dbReference>
<dbReference type="PANTHER" id="PTHR43303">
    <property type="entry name" value="NADPH DEHYDROGENASE C23G7.10C-RELATED"/>
    <property type="match status" value="1"/>
</dbReference>
<protein>
    <submittedName>
        <fullName evidence="7">NADPH dehydrogenase</fullName>
        <ecNumber evidence="7">1.6.99.1</ecNumber>
    </submittedName>
</protein>
<keyword evidence="4" id="KW-0521">NADP</keyword>
<dbReference type="RefSeq" id="WP_045280620.1">
    <property type="nucleotide sequence ID" value="NZ_JYIW01000026.1"/>
</dbReference>
<evidence type="ECO:0000256" key="4">
    <source>
        <dbReference type="ARBA" id="ARBA00022857"/>
    </source>
</evidence>